<dbReference type="PANTHER" id="PTHR47955:SF15">
    <property type="entry name" value="CYTOCHROME P450 71A2-LIKE"/>
    <property type="match status" value="1"/>
</dbReference>
<dbReference type="GO" id="GO:0005506">
    <property type="term" value="F:iron ion binding"/>
    <property type="evidence" value="ECO:0007669"/>
    <property type="project" value="InterPro"/>
</dbReference>
<dbReference type="Proteomes" id="UP000078284">
    <property type="component" value="Chromosome 5"/>
</dbReference>
<dbReference type="PANTHER" id="PTHR47955">
    <property type="entry name" value="CYTOCHROME P450 FAMILY 71 PROTEIN"/>
    <property type="match status" value="1"/>
</dbReference>
<organism evidence="10 12">
    <name type="scientific">Arabidopsis thaliana</name>
    <name type="common">Mouse-ear cress</name>
    <dbReference type="NCBI Taxonomy" id="3702"/>
    <lineage>
        <taxon>Eukaryota</taxon>
        <taxon>Viridiplantae</taxon>
        <taxon>Streptophyta</taxon>
        <taxon>Embryophyta</taxon>
        <taxon>Tracheophyta</taxon>
        <taxon>Spermatophyta</taxon>
        <taxon>Magnoliopsida</taxon>
        <taxon>eudicotyledons</taxon>
        <taxon>Gunneridae</taxon>
        <taxon>Pentapetalae</taxon>
        <taxon>rosids</taxon>
        <taxon>malvids</taxon>
        <taxon>Brassicales</taxon>
        <taxon>Brassicaceae</taxon>
        <taxon>Camelineae</taxon>
        <taxon>Arabidopsis</taxon>
    </lineage>
</organism>
<name>A0A178ULM7_ARATH</name>
<evidence type="ECO:0000313" key="10">
    <source>
        <dbReference type="EMBL" id="OAO93984.1"/>
    </source>
</evidence>
<protein>
    <submittedName>
        <fullName evidence="10">MRO</fullName>
    </submittedName>
</protein>
<dbReference type="FunFam" id="1.10.630.10:FF:000011">
    <property type="entry name" value="Cytochrome P450 83B1"/>
    <property type="match status" value="1"/>
</dbReference>
<evidence type="ECO:0000256" key="3">
    <source>
        <dbReference type="ARBA" id="ARBA00022692"/>
    </source>
</evidence>
<evidence type="ECO:0000256" key="8">
    <source>
        <dbReference type="PIRSR" id="PIRSR602401-1"/>
    </source>
</evidence>
<dbReference type="AlphaFoldDB" id="A0A178ULM7"/>
<evidence type="ECO:0000313" key="11">
    <source>
        <dbReference type="EMBL" id="VYS69058.1"/>
    </source>
</evidence>
<keyword evidence="4 8" id="KW-0479">Metal-binding</keyword>
<dbReference type="GO" id="GO:0016020">
    <property type="term" value="C:membrane"/>
    <property type="evidence" value="ECO:0007669"/>
    <property type="project" value="UniProtKB-SubCell"/>
</dbReference>
<keyword evidence="9" id="KW-0503">Monooxygenase</keyword>
<dbReference type="CDD" id="cd11072">
    <property type="entry name" value="CYP71-like"/>
    <property type="match status" value="1"/>
</dbReference>
<evidence type="ECO:0000256" key="9">
    <source>
        <dbReference type="RuleBase" id="RU000461"/>
    </source>
</evidence>
<dbReference type="ExpressionAtlas" id="A0A178ULM7">
    <property type="expression patterns" value="baseline and differential"/>
</dbReference>
<gene>
    <name evidence="10" type="ordered locus">AXX17_At5g40440</name>
    <name evidence="11" type="ORF">AN1_LOCUS24445</name>
</gene>
<dbReference type="PRINTS" id="PR00463">
    <property type="entry name" value="EP450I"/>
</dbReference>
<keyword evidence="9" id="KW-0560">Oxidoreductase</keyword>
<reference evidence="10" key="2">
    <citation type="submission" date="2016-03" db="EMBL/GenBank/DDBJ databases">
        <title>Full-length assembly of Arabidopsis thaliana Ler reveals the complement of translocations and inversions.</title>
        <authorList>
            <person name="Zapata L."/>
            <person name="Schneeberger K."/>
            <person name="Ossowski S."/>
        </authorList>
    </citation>
    <scope>NUCLEOTIDE SEQUENCE [LARGE SCALE GENOMIC DNA]</scope>
    <source>
        <tissue evidence="10">Leaf</tissue>
    </source>
</reference>
<keyword evidence="8 9" id="KW-0349">Heme</keyword>
<comment type="similarity">
    <text evidence="2 9">Belongs to the cytochrome P450 family.</text>
</comment>
<keyword evidence="3" id="KW-0812">Transmembrane</keyword>
<reference evidence="11 13" key="3">
    <citation type="submission" date="2019-11" db="EMBL/GenBank/DDBJ databases">
        <authorList>
            <person name="Jiao W.-B."/>
            <person name="Schneeberger K."/>
        </authorList>
    </citation>
    <scope>NUCLEOTIDE SEQUENCE [LARGE SCALE GENOMIC DNA]</scope>
    <source>
        <strain evidence="13">cv. An-1</strain>
    </source>
</reference>
<dbReference type="InterPro" id="IPR017972">
    <property type="entry name" value="Cyt_P450_CS"/>
</dbReference>
<evidence type="ECO:0000256" key="6">
    <source>
        <dbReference type="ARBA" id="ARBA00023004"/>
    </source>
</evidence>
<feature type="binding site" description="axial binding residue" evidence="8">
    <location>
        <position position="439"/>
    </location>
    <ligand>
        <name>heme</name>
        <dbReference type="ChEBI" id="CHEBI:30413"/>
    </ligand>
    <ligandPart>
        <name>Fe</name>
        <dbReference type="ChEBI" id="CHEBI:18248"/>
    </ligandPart>
</feature>
<reference evidence="12" key="1">
    <citation type="journal article" date="2016" name="Proc. Natl. Acad. Sci. U.S.A.">
        <title>Chromosome-level assembly of Arabidopsis thaliana Ler reveals the extent of translocation and inversion polymorphisms.</title>
        <authorList>
            <person name="Zapata L."/>
            <person name="Ding J."/>
            <person name="Willing E.M."/>
            <person name="Hartwig B."/>
            <person name="Bezdan D."/>
            <person name="Jiao W.B."/>
            <person name="Patel V."/>
            <person name="Velikkakam James G."/>
            <person name="Koornneef M."/>
            <person name="Ossowski S."/>
            <person name="Schneeberger K."/>
        </authorList>
    </citation>
    <scope>NUCLEOTIDE SEQUENCE [LARGE SCALE GENOMIC DNA]</scope>
    <source>
        <strain evidence="12">cv. Landsberg erecta</strain>
    </source>
</reference>
<dbReference type="SUPFAM" id="SSF48264">
    <property type="entry name" value="Cytochrome P450"/>
    <property type="match status" value="1"/>
</dbReference>
<evidence type="ECO:0000256" key="1">
    <source>
        <dbReference type="ARBA" id="ARBA00004167"/>
    </source>
</evidence>
<comment type="cofactor">
    <cofactor evidence="8">
        <name>heme</name>
        <dbReference type="ChEBI" id="CHEBI:30413"/>
    </cofactor>
</comment>
<dbReference type="GO" id="GO:0020037">
    <property type="term" value="F:heme binding"/>
    <property type="evidence" value="ECO:0007669"/>
    <property type="project" value="InterPro"/>
</dbReference>
<evidence type="ECO:0000313" key="13">
    <source>
        <dbReference type="Proteomes" id="UP000426265"/>
    </source>
</evidence>
<dbReference type="EMBL" id="LUHQ01000005">
    <property type="protein sequence ID" value="OAO93984.1"/>
    <property type="molecule type" value="Genomic_DNA"/>
</dbReference>
<evidence type="ECO:0000313" key="12">
    <source>
        <dbReference type="Proteomes" id="UP000078284"/>
    </source>
</evidence>
<dbReference type="InterPro" id="IPR002401">
    <property type="entry name" value="Cyt_P450_E_grp-I"/>
</dbReference>
<keyword evidence="7" id="KW-0472">Membrane</keyword>
<dbReference type="Proteomes" id="UP000426265">
    <property type="component" value="Unassembled WGS sequence"/>
</dbReference>
<dbReference type="GO" id="GO:0004497">
    <property type="term" value="F:monooxygenase activity"/>
    <property type="evidence" value="ECO:0007669"/>
    <property type="project" value="UniProtKB-KW"/>
</dbReference>
<dbReference type="GO" id="GO:0016705">
    <property type="term" value="F:oxidoreductase activity, acting on paired donors, with incorporation or reduction of molecular oxygen"/>
    <property type="evidence" value="ECO:0007669"/>
    <property type="project" value="InterPro"/>
</dbReference>
<evidence type="ECO:0000256" key="5">
    <source>
        <dbReference type="ARBA" id="ARBA00022989"/>
    </source>
</evidence>
<dbReference type="Gene3D" id="1.10.630.10">
    <property type="entry name" value="Cytochrome P450"/>
    <property type="match status" value="1"/>
</dbReference>
<comment type="subcellular location">
    <subcellularLocation>
        <location evidence="1">Membrane</location>
        <topology evidence="1">Single-pass membrane protein</topology>
    </subcellularLocation>
</comment>
<accession>A0A178ULM7</accession>
<dbReference type="EMBL" id="CACRSJ010000110">
    <property type="protein sequence ID" value="VYS69058.1"/>
    <property type="molecule type" value="Genomic_DNA"/>
</dbReference>
<proteinExistence type="inferred from homology"/>
<dbReference type="PRINTS" id="PR00385">
    <property type="entry name" value="P450"/>
</dbReference>
<keyword evidence="6 8" id="KW-0408">Iron</keyword>
<dbReference type="InterPro" id="IPR001128">
    <property type="entry name" value="Cyt_P450"/>
</dbReference>
<dbReference type="InterPro" id="IPR036396">
    <property type="entry name" value="Cyt_P450_sf"/>
</dbReference>
<evidence type="ECO:0000256" key="4">
    <source>
        <dbReference type="ARBA" id="ARBA00022723"/>
    </source>
</evidence>
<dbReference type="PROSITE" id="PS00086">
    <property type="entry name" value="CYTOCHROME_P450"/>
    <property type="match status" value="1"/>
</dbReference>
<keyword evidence="5" id="KW-1133">Transmembrane helix</keyword>
<dbReference type="Pfam" id="PF00067">
    <property type="entry name" value="p450"/>
    <property type="match status" value="1"/>
</dbReference>
<evidence type="ECO:0000256" key="7">
    <source>
        <dbReference type="ARBA" id="ARBA00023136"/>
    </source>
</evidence>
<evidence type="ECO:0000256" key="2">
    <source>
        <dbReference type="ARBA" id="ARBA00010617"/>
    </source>
</evidence>
<sequence>MEMMILISLCLTTFLTILLFFKSLLKRPNSNLPPSPWRLPVIGNLHQLSLHPHRALSSLSARHGPLMLLRFGRVPVLIVSSADVAHDVMKTHDLKFANRPITKSAHKISNGGRDLVFAPYGEYWRNVKSLCTIHLLSNKMVQSSEKRREEEITLLMETLEEASLSSSSVNLSKLITNMVSDIMGKVVLGKKYSGEEGTIDVKTITKSFLDAVGLSPVGEYIPSLAWIGKITGSDGKLEKITKQFGDFIEKVLQEHEDTTADKETPDFVDMLLTIQRDETAQCQLDKSDLKVIIFEMFLGSTTTTSAVIEWAMTRLMRNPECLKKLQDEIRSVSKMNSYVSGKEVENMNYLKAVIKEVLRLHPPLPLLVPRLLSEDVKLKGYDIAAGTQVIVNAWAIQRDTATWGSDAEEFRPERHFDSTWDFVGRNFKYIPFGAGRRLCPGIGLGSVMASVTLANLVKRFDWRVEDGPSGYDKPDLVEGAGIDVCRKFPLVVFPSSA</sequence>